<dbReference type="AlphaFoldDB" id="A0A4R3MF25"/>
<dbReference type="PROSITE" id="PS00691">
    <property type="entry name" value="DNA_PHOTOLYASES_1_2"/>
    <property type="match status" value="1"/>
</dbReference>
<dbReference type="InterPro" id="IPR018394">
    <property type="entry name" value="DNA_photolyase_1_CS_C"/>
</dbReference>
<dbReference type="Proteomes" id="UP000295678">
    <property type="component" value="Unassembled WGS sequence"/>
</dbReference>
<dbReference type="InterPro" id="IPR006050">
    <property type="entry name" value="DNA_photolyase_N"/>
</dbReference>
<comment type="similarity">
    <text evidence="10">Belongs to the DNA photolyase family.</text>
</comment>
<dbReference type="GO" id="GO:0000719">
    <property type="term" value="P:photoreactive repair"/>
    <property type="evidence" value="ECO:0007669"/>
    <property type="project" value="UniProtKB-ARBA"/>
</dbReference>
<feature type="binding site" evidence="8">
    <location>
        <position position="277"/>
    </location>
    <ligand>
        <name>FAD</name>
        <dbReference type="ChEBI" id="CHEBI:57692"/>
    </ligand>
</feature>
<dbReference type="PANTHER" id="PTHR11455">
    <property type="entry name" value="CRYPTOCHROME"/>
    <property type="match status" value="1"/>
</dbReference>
<evidence type="ECO:0000256" key="3">
    <source>
        <dbReference type="ARBA" id="ARBA00014046"/>
    </source>
</evidence>
<dbReference type="InterPro" id="IPR005101">
    <property type="entry name" value="Cryptochr/Photolyase_FAD-bd"/>
</dbReference>
<feature type="domain" description="Photolyase/cryptochrome alpha/beta" evidence="11">
    <location>
        <begin position="9"/>
        <end position="138"/>
    </location>
</feature>
<evidence type="ECO:0000313" key="13">
    <source>
        <dbReference type="Proteomes" id="UP000295678"/>
    </source>
</evidence>
<dbReference type="SUPFAM" id="SSF48173">
    <property type="entry name" value="Cryptochrome/photolyase FAD-binding domain"/>
    <property type="match status" value="1"/>
</dbReference>
<evidence type="ECO:0000256" key="2">
    <source>
        <dbReference type="ARBA" id="ARBA00013149"/>
    </source>
</evidence>
<feature type="binding site" evidence="8">
    <location>
        <begin position="377"/>
        <end position="379"/>
    </location>
    <ligand>
        <name>FAD</name>
        <dbReference type="ChEBI" id="CHEBI:57692"/>
    </ligand>
</feature>
<dbReference type="OrthoDB" id="9772484at2"/>
<evidence type="ECO:0000256" key="5">
    <source>
        <dbReference type="ARBA" id="ARBA00022827"/>
    </source>
</evidence>
<dbReference type="EC" id="4.1.99.3" evidence="2"/>
<sequence>MSDRPSNDGPALVWFRDDLRLSDNPALDAAARSGRAVIALYVLDQTSPGSRPLGGAARWWLHHSLRSLAADLDGIGIPLVLRQGSALDEMLDVADRSGAAAVFWNRRYRPAEIAVDKAVMAALRKAGCDVSSFQANLLFEPWTVLTGAGQPFRVFTPFWKAARARGIARTPLPAPRPVSRRTCAPRSNSLADWALLPTRPDWAKEIASVWTPGETAAQARVAAFVDERLATYARDRDRPARAATSRLSPHLRFGEISPLQIWHAAGLRHDSAGLEKFLSELGWREFSWHLSYHFGDLEKRSFNPKFDRFPWRTDDAAFRLWARGQTGYPIVDAGMRQLWRTGWMHNRVRMIAASFLCKDLLIDWRRGEDWFWDTLVDADPANNPAGWQWVAGSGADAAPYFRVFNPVLQGEKFDPDGHYVREWVPELADLSPRWIHRPWEAPQPELARAGVRLGETYPVPIVDHNAARRRALGAFEALG</sequence>
<evidence type="ECO:0000313" key="12">
    <source>
        <dbReference type="EMBL" id="TCT12429.1"/>
    </source>
</evidence>
<feature type="site" description="Electron transfer via tryptophanyl radical" evidence="9">
    <location>
        <position position="387"/>
    </location>
</feature>
<keyword evidence="6 10" id="KW-0157">Chromophore</keyword>
<dbReference type="PRINTS" id="PR00147">
    <property type="entry name" value="DNAPHOTLYASE"/>
</dbReference>
<dbReference type="FunFam" id="1.10.579.10:FF:000003">
    <property type="entry name" value="Deoxyribodipyrimidine photo-lyase"/>
    <property type="match status" value="1"/>
</dbReference>
<dbReference type="Pfam" id="PF03441">
    <property type="entry name" value="FAD_binding_7"/>
    <property type="match status" value="1"/>
</dbReference>
<comment type="cofactor">
    <cofactor evidence="8">
        <name>FAD</name>
        <dbReference type="ChEBI" id="CHEBI:57692"/>
    </cofactor>
    <text evidence="8">Binds 1 FAD per subunit.</text>
</comment>
<feature type="binding site" evidence="8">
    <location>
        <position position="232"/>
    </location>
    <ligand>
        <name>FAD</name>
        <dbReference type="ChEBI" id="CHEBI:57692"/>
    </ligand>
</feature>
<dbReference type="Pfam" id="PF00875">
    <property type="entry name" value="DNA_photolyase"/>
    <property type="match status" value="1"/>
</dbReference>
<comment type="catalytic activity">
    <reaction evidence="7">
        <text>cyclobutadipyrimidine (in DNA) = 2 pyrimidine residues (in DNA).</text>
        <dbReference type="EC" id="4.1.99.3"/>
    </reaction>
</comment>
<organism evidence="12 13">
    <name type="scientific">Tepidamorphus gemmatus</name>
    <dbReference type="NCBI Taxonomy" id="747076"/>
    <lineage>
        <taxon>Bacteria</taxon>
        <taxon>Pseudomonadati</taxon>
        <taxon>Pseudomonadota</taxon>
        <taxon>Alphaproteobacteria</taxon>
        <taxon>Hyphomicrobiales</taxon>
        <taxon>Tepidamorphaceae</taxon>
        <taxon>Tepidamorphus</taxon>
    </lineage>
</organism>
<keyword evidence="12" id="KW-0456">Lyase</keyword>
<evidence type="ECO:0000256" key="4">
    <source>
        <dbReference type="ARBA" id="ARBA00022630"/>
    </source>
</evidence>
<feature type="binding site" evidence="8">
    <location>
        <begin position="244"/>
        <end position="248"/>
    </location>
    <ligand>
        <name>FAD</name>
        <dbReference type="ChEBI" id="CHEBI:57692"/>
    </ligand>
</feature>
<feature type="site" description="Electron transfer via tryptophanyl radical" evidence="9">
    <location>
        <position position="311"/>
    </location>
</feature>
<dbReference type="GO" id="GO:0003677">
    <property type="term" value="F:DNA binding"/>
    <property type="evidence" value="ECO:0007669"/>
    <property type="project" value="TreeGrafter"/>
</dbReference>
<dbReference type="SUPFAM" id="SSF52425">
    <property type="entry name" value="Cryptochrome/photolyase, N-terminal domain"/>
    <property type="match status" value="1"/>
</dbReference>
<dbReference type="GO" id="GO:0071949">
    <property type="term" value="F:FAD binding"/>
    <property type="evidence" value="ECO:0007669"/>
    <property type="project" value="TreeGrafter"/>
</dbReference>
<feature type="site" description="Electron transfer via tryptophanyl radical" evidence="9">
    <location>
        <position position="364"/>
    </location>
</feature>
<evidence type="ECO:0000256" key="7">
    <source>
        <dbReference type="ARBA" id="ARBA00033999"/>
    </source>
</evidence>
<dbReference type="PROSITE" id="PS51645">
    <property type="entry name" value="PHR_CRY_ALPHA_BETA"/>
    <property type="match status" value="1"/>
</dbReference>
<dbReference type="InterPro" id="IPR014729">
    <property type="entry name" value="Rossmann-like_a/b/a_fold"/>
</dbReference>
<dbReference type="InterPro" id="IPR036155">
    <property type="entry name" value="Crypto/Photolyase_N_sf"/>
</dbReference>
<dbReference type="GO" id="GO:0009416">
    <property type="term" value="P:response to light stimulus"/>
    <property type="evidence" value="ECO:0007669"/>
    <property type="project" value="TreeGrafter"/>
</dbReference>
<dbReference type="GO" id="GO:0003904">
    <property type="term" value="F:deoxyribodipyrimidine photo-lyase activity"/>
    <property type="evidence" value="ECO:0007669"/>
    <property type="project" value="UniProtKB-EC"/>
</dbReference>
<evidence type="ECO:0000256" key="1">
    <source>
        <dbReference type="ARBA" id="ARBA00001932"/>
    </source>
</evidence>
<comment type="caution">
    <text evidence="12">The sequence shown here is derived from an EMBL/GenBank/DDBJ whole genome shotgun (WGS) entry which is preliminary data.</text>
</comment>
<protein>
    <recommendedName>
        <fullName evidence="3">Deoxyribodipyrimidine photo-lyase</fullName>
        <ecNumber evidence="2">4.1.99.3</ecNumber>
    </recommendedName>
</protein>
<dbReference type="PROSITE" id="PS00394">
    <property type="entry name" value="DNA_PHOTOLYASES_1_1"/>
    <property type="match status" value="1"/>
</dbReference>
<evidence type="ECO:0000256" key="8">
    <source>
        <dbReference type="PIRSR" id="PIRSR602081-1"/>
    </source>
</evidence>
<evidence type="ECO:0000256" key="9">
    <source>
        <dbReference type="PIRSR" id="PIRSR602081-2"/>
    </source>
</evidence>
<dbReference type="InterPro" id="IPR036134">
    <property type="entry name" value="Crypto/Photolyase_FAD-like_sf"/>
</dbReference>
<dbReference type="RefSeq" id="WP_132805219.1">
    <property type="nucleotide sequence ID" value="NZ_SMAK01000002.1"/>
</dbReference>
<dbReference type="PANTHER" id="PTHR11455:SF9">
    <property type="entry name" value="CRYPTOCHROME CIRCADIAN CLOCK 5 ISOFORM X1"/>
    <property type="match status" value="1"/>
</dbReference>
<evidence type="ECO:0000256" key="10">
    <source>
        <dbReference type="RuleBase" id="RU004182"/>
    </source>
</evidence>
<accession>A0A4R3MF25</accession>
<evidence type="ECO:0000256" key="6">
    <source>
        <dbReference type="ARBA" id="ARBA00022991"/>
    </source>
</evidence>
<evidence type="ECO:0000259" key="11">
    <source>
        <dbReference type="PROSITE" id="PS51645"/>
    </source>
</evidence>
<keyword evidence="5 8" id="KW-0274">FAD</keyword>
<keyword evidence="13" id="KW-1185">Reference proteome</keyword>
<proteinExistence type="inferred from homology"/>
<dbReference type="Gene3D" id="1.10.579.10">
    <property type="entry name" value="DNA Cyclobutane Dipyrimidine Photolyase, subunit A, domain 3"/>
    <property type="match status" value="1"/>
</dbReference>
<keyword evidence="4 8" id="KW-0285">Flavoprotein</keyword>
<dbReference type="Gene3D" id="3.40.50.620">
    <property type="entry name" value="HUPs"/>
    <property type="match status" value="1"/>
</dbReference>
<gene>
    <name evidence="12" type="ORF">EDC22_102114</name>
</gene>
<comment type="cofactor">
    <cofactor evidence="1">
        <name>(6R)-5,10-methylene-5,6,7,8-tetrahydrofolate</name>
        <dbReference type="ChEBI" id="CHEBI:15636"/>
    </cofactor>
</comment>
<name>A0A4R3MF25_9HYPH</name>
<dbReference type="EMBL" id="SMAK01000002">
    <property type="protein sequence ID" value="TCT12429.1"/>
    <property type="molecule type" value="Genomic_DNA"/>
</dbReference>
<dbReference type="Gene3D" id="1.25.40.80">
    <property type="match status" value="1"/>
</dbReference>
<dbReference type="InterPro" id="IPR002081">
    <property type="entry name" value="Cryptochrome/DNA_photolyase_1"/>
</dbReference>
<reference evidence="12 13" key="1">
    <citation type="submission" date="2019-03" db="EMBL/GenBank/DDBJ databases">
        <title>Genomic Encyclopedia of Type Strains, Phase IV (KMG-IV): sequencing the most valuable type-strain genomes for metagenomic binning, comparative biology and taxonomic classification.</title>
        <authorList>
            <person name="Goeker M."/>
        </authorList>
    </citation>
    <scope>NUCLEOTIDE SEQUENCE [LARGE SCALE GENOMIC DNA]</scope>
    <source>
        <strain evidence="12 13">DSM 19345</strain>
    </source>
</reference>